<reference evidence="2" key="1">
    <citation type="submission" date="2022-07" db="EMBL/GenBank/DDBJ databases">
        <title>Phylogenomic reconstructions and comparative analyses of Kickxellomycotina fungi.</title>
        <authorList>
            <person name="Reynolds N.K."/>
            <person name="Stajich J.E."/>
            <person name="Barry K."/>
            <person name="Grigoriev I.V."/>
            <person name="Crous P."/>
            <person name="Smith M.E."/>
        </authorList>
    </citation>
    <scope>NUCLEOTIDE SEQUENCE</scope>
    <source>
        <strain evidence="2">RSA 567</strain>
    </source>
</reference>
<dbReference type="OrthoDB" id="10445786at2759"/>
<comment type="caution">
    <text evidence="2">The sequence shown here is derived from an EMBL/GenBank/DDBJ whole genome shotgun (WGS) entry which is preliminary data.</text>
</comment>
<evidence type="ECO:0000313" key="3">
    <source>
        <dbReference type="Proteomes" id="UP001151582"/>
    </source>
</evidence>
<protein>
    <submittedName>
        <fullName evidence="2">Uncharacterized protein</fullName>
    </submittedName>
</protein>
<dbReference type="Proteomes" id="UP001151582">
    <property type="component" value="Unassembled WGS sequence"/>
</dbReference>
<proteinExistence type="predicted"/>
<accession>A0A9W8B745</accession>
<keyword evidence="3" id="KW-1185">Reference proteome</keyword>
<feature type="compositionally biased region" description="Polar residues" evidence="1">
    <location>
        <begin position="170"/>
        <end position="181"/>
    </location>
</feature>
<name>A0A9W8B745_9FUNG</name>
<evidence type="ECO:0000313" key="2">
    <source>
        <dbReference type="EMBL" id="KAJ1984772.1"/>
    </source>
</evidence>
<feature type="compositionally biased region" description="Polar residues" evidence="1">
    <location>
        <begin position="83"/>
        <end position="105"/>
    </location>
</feature>
<dbReference type="EMBL" id="JANBQB010000011">
    <property type="protein sequence ID" value="KAJ1984772.1"/>
    <property type="molecule type" value="Genomic_DNA"/>
</dbReference>
<sequence>MARSATAYSAFSTSMSPGSYTDRHYRISAADDSAQATTEANTEAIQAIISNMRTGGLNMSESMSINIPVEVHQPSPPQARPMSFSTTRPSSPPQVTRQAPVNNSDFYERFSRFPIPPKAPKTEKVTKVTPTPARPQSARPPAMTHRSFSYTLGPDGIPRFDDELPWPDATTPQSVAESQSQTTRASSPSPPVRRQSVSQVSRTPQAHQNPAQDTKAGEDWTLLFSKHRQRVKVPRVPDSRGY</sequence>
<organism evidence="2 3">
    <name type="scientific">Dimargaris verticillata</name>
    <dbReference type="NCBI Taxonomy" id="2761393"/>
    <lineage>
        <taxon>Eukaryota</taxon>
        <taxon>Fungi</taxon>
        <taxon>Fungi incertae sedis</taxon>
        <taxon>Zoopagomycota</taxon>
        <taxon>Kickxellomycotina</taxon>
        <taxon>Dimargaritomycetes</taxon>
        <taxon>Dimargaritales</taxon>
        <taxon>Dimargaritaceae</taxon>
        <taxon>Dimargaris</taxon>
    </lineage>
</organism>
<feature type="region of interest" description="Disordered" evidence="1">
    <location>
        <begin position="74"/>
        <end position="242"/>
    </location>
</feature>
<gene>
    <name evidence="2" type="ORF">H4R34_000460</name>
</gene>
<feature type="compositionally biased region" description="Low complexity" evidence="1">
    <location>
        <begin position="182"/>
        <end position="205"/>
    </location>
</feature>
<dbReference type="AlphaFoldDB" id="A0A9W8B745"/>
<evidence type="ECO:0000256" key="1">
    <source>
        <dbReference type="SAM" id="MobiDB-lite"/>
    </source>
</evidence>